<keyword evidence="1" id="KW-1133">Transmembrane helix</keyword>
<comment type="caution">
    <text evidence="2">The sequence shown here is derived from an EMBL/GenBank/DDBJ whole genome shotgun (WGS) entry which is preliminary data.</text>
</comment>
<dbReference type="RefSeq" id="WP_114768070.1">
    <property type="nucleotide sequence ID" value="NZ_QQBB01000001.1"/>
</dbReference>
<protein>
    <recommendedName>
        <fullName evidence="4">DUF2125 domain-containing protein</fullName>
    </recommendedName>
</protein>
<evidence type="ECO:0000313" key="3">
    <source>
        <dbReference type="Proteomes" id="UP000254925"/>
    </source>
</evidence>
<dbReference type="AlphaFoldDB" id="A0A370HTQ0"/>
<reference evidence="2 3" key="1">
    <citation type="submission" date="2018-07" db="EMBL/GenBank/DDBJ databases">
        <title>Genomic Encyclopedia of Type Strains, Phase IV (KMG-IV): sequencing the most valuable type-strain genomes for metagenomic binning, comparative biology and taxonomic classification.</title>
        <authorList>
            <person name="Goeker M."/>
        </authorList>
    </citation>
    <scope>NUCLEOTIDE SEQUENCE [LARGE SCALE GENOMIC DNA]</scope>
    <source>
        <strain evidence="2 3">DSM 14364</strain>
    </source>
</reference>
<dbReference type="Proteomes" id="UP000254925">
    <property type="component" value="Unassembled WGS sequence"/>
</dbReference>
<sequence length="349" mass="37547">MDEAAPAGTARYSRFWLYTPFVLLLLIAVAWSAAWFVIRSRASEAVDAWFATEARAGRQWTCQDRSIGGYPFRIELICNSLSLKQGAVTASLGRVESVAQVYQPRFIITEIEGPLKVTDGQVTVQGSWDLLQTSFHAEQNGFRRLSLVAEAPRVTVSGLAPGEIATSGQHLELHVRPNPSRSAEKAYDAALSVKQTTIPVLDALVGGSERTDIDSDLTVTQAEGFRGRPIAEELERWRSAGGKLDVLMLSLAKGSRRAEAKGELRLDEMHRPAGQLSLAAAGLDGLLDNVMGRRNGALLSALLGQGGGAPGQQANGRPALSPLPPVRLENGRLAFGPFVIPNITLPAIY</sequence>
<dbReference type="InterPro" id="IPR018666">
    <property type="entry name" value="DUF2125"/>
</dbReference>
<name>A0A370HTQ0_9HYPH</name>
<proteinExistence type="predicted"/>
<dbReference type="EMBL" id="QQBB01000001">
    <property type="protein sequence ID" value="RDI61903.1"/>
    <property type="molecule type" value="Genomic_DNA"/>
</dbReference>
<feature type="transmembrane region" description="Helical" evidence="1">
    <location>
        <begin position="15"/>
        <end position="38"/>
    </location>
</feature>
<keyword evidence="1" id="KW-0812">Transmembrane</keyword>
<keyword evidence="3" id="KW-1185">Reference proteome</keyword>
<evidence type="ECO:0000313" key="2">
    <source>
        <dbReference type="EMBL" id="RDI61903.1"/>
    </source>
</evidence>
<accession>A0A370HTQ0</accession>
<dbReference type="Pfam" id="PF09898">
    <property type="entry name" value="DUF2125"/>
    <property type="match status" value="1"/>
</dbReference>
<keyword evidence="1" id="KW-0472">Membrane</keyword>
<gene>
    <name evidence="2" type="ORF">DES45_101161</name>
</gene>
<dbReference type="OrthoDB" id="7169664at2"/>
<evidence type="ECO:0000256" key="1">
    <source>
        <dbReference type="SAM" id="Phobius"/>
    </source>
</evidence>
<evidence type="ECO:0008006" key="4">
    <source>
        <dbReference type="Google" id="ProtNLM"/>
    </source>
</evidence>
<organism evidence="2 3">
    <name type="scientific">Microvirga subterranea</name>
    <dbReference type="NCBI Taxonomy" id="186651"/>
    <lineage>
        <taxon>Bacteria</taxon>
        <taxon>Pseudomonadati</taxon>
        <taxon>Pseudomonadota</taxon>
        <taxon>Alphaproteobacteria</taxon>
        <taxon>Hyphomicrobiales</taxon>
        <taxon>Methylobacteriaceae</taxon>
        <taxon>Microvirga</taxon>
    </lineage>
</organism>